<comment type="caution">
    <text evidence="1">The sequence shown here is derived from an EMBL/GenBank/DDBJ whole genome shotgun (WGS) entry which is preliminary data.</text>
</comment>
<evidence type="ECO:0000313" key="1">
    <source>
        <dbReference type="EMBL" id="EJW97579.1"/>
    </source>
</evidence>
<proteinExistence type="predicted"/>
<dbReference type="AlphaFoldDB" id="J9GDZ4"/>
<reference evidence="1" key="1">
    <citation type="journal article" date="2012" name="PLoS ONE">
        <title>Gene sets for utilization of primary and secondary nutrition supplies in the distal gut of endangered iberian lynx.</title>
        <authorList>
            <person name="Alcaide M."/>
            <person name="Messina E."/>
            <person name="Richter M."/>
            <person name="Bargiela R."/>
            <person name="Peplies J."/>
            <person name="Huws S.A."/>
            <person name="Newbold C.J."/>
            <person name="Golyshin P.N."/>
            <person name="Simon M.A."/>
            <person name="Lopez G."/>
            <person name="Yakimov M.M."/>
            <person name="Ferrer M."/>
        </authorList>
    </citation>
    <scope>NUCLEOTIDE SEQUENCE</scope>
</reference>
<sequence>MYPHGRRKAFFVLKHSKKPNEFNKGAKIVWSLTLLLFHIFTI</sequence>
<organism evidence="1">
    <name type="scientific">gut metagenome</name>
    <dbReference type="NCBI Taxonomy" id="749906"/>
    <lineage>
        <taxon>unclassified sequences</taxon>
        <taxon>metagenomes</taxon>
        <taxon>organismal metagenomes</taxon>
    </lineage>
</organism>
<dbReference type="EMBL" id="AMCI01004691">
    <property type="protein sequence ID" value="EJW97579.1"/>
    <property type="molecule type" value="Genomic_DNA"/>
</dbReference>
<protein>
    <submittedName>
        <fullName evidence="1">Uncharacterized protein</fullName>
    </submittedName>
</protein>
<name>J9GDZ4_9ZZZZ</name>
<gene>
    <name evidence="1" type="ORF">EVA_14315</name>
</gene>
<accession>J9GDZ4</accession>